<comment type="caution">
    <text evidence="2">The sequence shown here is derived from an EMBL/GenBank/DDBJ whole genome shotgun (WGS) entry which is preliminary data.</text>
</comment>
<protein>
    <submittedName>
        <fullName evidence="2">Uncharacterized protein</fullName>
    </submittedName>
</protein>
<reference evidence="2" key="2">
    <citation type="submission" date="2017-10" db="EMBL/GenBank/DDBJ databases">
        <title>Ladona fulva Genome sequencing and assembly.</title>
        <authorList>
            <person name="Murali S."/>
            <person name="Richards S."/>
            <person name="Bandaranaike D."/>
            <person name="Bellair M."/>
            <person name="Blankenburg K."/>
            <person name="Chao H."/>
            <person name="Dinh H."/>
            <person name="Doddapaneni H."/>
            <person name="Dugan-Rocha S."/>
            <person name="Elkadiri S."/>
            <person name="Gnanaolivu R."/>
            <person name="Hernandez B."/>
            <person name="Skinner E."/>
            <person name="Javaid M."/>
            <person name="Lee S."/>
            <person name="Li M."/>
            <person name="Ming W."/>
            <person name="Munidasa M."/>
            <person name="Muniz J."/>
            <person name="Nguyen L."/>
            <person name="Hughes D."/>
            <person name="Osuji N."/>
            <person name="Pu L.-L."/>
            <person name="Puazo M."/>
            <person name="Qu C."/>
            <person name="Quiroz J."/>
            <person name="Raj R."/>
            <person name="Weissenberger G."/>
            <person name="Xin Y."/>
            <person name="Zou X."/>
            <person name="Han Y."/>
            <person name="Worley K."/>
            <person name="Muzny D."/>
            <person name="Gibbs R."/>
        </authorList>
    </citation>
    <scope>NUCLEOTIDE SEQUENCE</scope>
    <source>
        <strain evidence="2">Sampled in the wild</strain>
    </source>
</reference>
<organism evidence="2 3">
    <name type="scientific">Ladona fulva</name>
    <name type="common">Scarce chaser dragonfly</name>
    <name type="synonym">Libellula fulva</name>
    <dbReference type="NCBI Taxonomy" id="123851"/>
    <lineage>
        <taxon>Eukaryota</taxon>
        <taxon>Metazoa</taxon>
        <taxon>Ecdysozoa</taxon>
        <taxon>Arthropoda</taxon>
        <taxon>Hexapoda</taxon>
        <taxon>Insecta</taxon>
        <taxon>Pterygota</taxon>
        <taxon>Palaeoptera</taxon>
        <taxon>Odonata</taxon>
        <taxon>Epiprocta</taxon>
        <taxon>Anisoptera</taxon>
        <taxon>Libelluloidea</taxon>
        <taxon>Libellulidae</taxon>
        <taxon>Ladona</taxon>
    </lineage>
</organism>
<keyword evidence="1" id="KW-0732">Signal</keyword>
<dbReference type="InterPro" id="IPR032675">
    <property type="entry name" value="LRR_dom_sf"/>
</dbReference>
<keyword evidence="3" id="KW-1185">Reference proteome</keyword>
<reference evidence="2" key="1">
    <citation type="submission" date="2013-04" db="EMBL/GenBank/DDBJ databases">
        <authorList>
            <person name="Qu J."/>
            <person name="Murali S.C."/>
            <person name="Bandaranaike D."/>
            <person name="Bellair M."/>
            <person name="Blankenburg K."/>
            <person name="Chao H."/>
            <person name="Dinh H."/>
            <person name="Doddapaneni H."/>
            <person name="Downs B."/>
            <person name="Dugan-Rocha S."/>
            <person name="Elkadiri S."/>
            <person name="Gnanaolivu R.D."/>
            <person name="Hernandez B."/>
            <person name="Javaid M."/>
            <person name="Jayaseelan J.C."/>
            <person name="Lee S."/>
            <person name="Li M."/>
            <person name="Ming W."/>
            <person name="Munidasa M."/>
            <person name="Muniz J."/>
            <person name="Nguyen L."/>
            <person name="Ongeri F."/>
            <person name="Osuji N."/>
            <person name="Pu L.-L."/>
            <person name="Puazo M."/>
            <person name="Qu C."/>
            <person name="Quiroz J."/>
            <person name="Raj R."/>
            <person name="Weissenberger G."/>
            <person name="Xin Y."/>
            <person name="Zou X."/>
            <person name="Han Y."/>
            <person name="Richards S."/>
            <person name="Worley K."/>
            <person name="Muzny D."/>
            <person name="Gibbs R."/>
        </authorList>
    </citation>
    <scope>NUCLEOTIDE SEQUENCE</scope>
    <source>
        <strain evidence="2">Sampled in the wild</strain>
    </source>
</reference>
<feature type="chain" id="PRO_5035463365" evidence="1">
    <location>
        <begin position="22"/>
        <end position="315"/>
    </location>
</feature>
<dbReference type="SUPFAM" id="SSF52058">
    <property type="entry name" value="L domain-like"/>
    <property type="match status" value="1"/>
</dbReference>
<feature type="signal peptide" evidence="1">
    <location>
        <begin position="1"/>
        <end position="21"/>
    </location>
</feature>
<accession>A0A8K0P047</accession>
<proteinExistence type="predicted"/>
<sequence length="315" mass="35928">MSSNFVKFICILLLLMPLERGSLLFSTGSNIDEGQCEGLPDCVCMKISSAIRNRTKLVCENEMNVDASSGIYFHPFRYFTILKVFCSPDVNPKHLLKDYYNLLKLKIFDPLFHIMSVVSCPEPPIPYSSFLSPPKSHVQDDIQFPTLNSLIINCSDYRRTFFLQRNHLHGLQSLKGLTIHCHTMYDLPSDIFFDTTPSLSTIAIESTKVLLLYNNSISTIFLDCRDDLNKLRLLDLRYNKIRRLQHHDIMFKSPNAPPIFPVKNTATKILHPRINNDPPPAPPPTLMVDLRGNLIQSVDIPLNKGAKINPWKSNL</sequence>
<gene>
    <name evidence="2" type="ORF">J437_LFUL000129</name>
</gene>
<evidence type="ECO:0000256" key="1">
    <source>
        <dbReference type="SAM" id="SignalP"/>
    </source>
</evidence>
<name>A0A8K0P047_LADFU</name>
<evidence type="ECO:0000313" key="3">
    <source>
        <dbReference type="Proteomes" id="UP000792457"/>
    </source>
</evidence>
<dbReference type="AlphaFoldDB" id="A0A8K0P047"/>
<dbReference type="Proteomes" id="UP000792457">
    <property type="component" value="Unassembled WGS sequence"/>
</dbReference>
<dbReference type="Gene3D" id="3.80.10.10">
    <property type="entry name" value="Ribonuclease Inhibitor"/>
    <property type="match status" value="1"/>
</dbReference>
<dbReference type="EMBL" id="KZ308359">
    <property type="protein sequence ID" value="KAG8228127.1"/>
    <property type="molecule type" value="Genomic_DNA"/>
</dbReference>
<evidence type="ECO:0000313" key="2">
    <source>
        <dbReference type="EMBL" id="KAG8228127.1"/>
    </source>
</evidence>